<comment type="caution">
    <text evidence="3">The sequence shown here is derived from an EMBL/GenBank/DDBJ whole genome shotgun (WGS) entry which is preliminary data.</text>
</comment>
<organism evidence="3 4">
    <name type="scientific">Periplaneta americana</name>
    <name type="common">American cockroach</name>
    <name type="synonym">Blatta americana</name>
    <dbReference type="NCBI Taxonomy" id="6978"/>
    <lineage>
        <taxon>Eukaryota</taxon>
        <taxon>Metazoa</taxon>
        <taxon>Ecdysozoa</taxon>
        <taxon>Arthropoda</taxon>
        <taxon>Hexapoda</taxon>
        <taxon>Insecta</taxon>
        <taxon>Pterygota</taxon>
        <taxon>Neoptera</taxon>
        <taxon>Polyneoptera</taxon>
        <taxon>Dictyoptera</taxon>
        <taxon>Blattodea</taxon>
        <taxon>Blattoidea</taxon>
        <taxon>Blattidae</taxon>
        <taxon>Blattinae</taxon>
        <taxon>Periplaneta</taxon>
    </lineage>
</organism>
<keyword evidence="1" id="KW-0472">Membrane</keyword>
<name>A0ABQ8TWC7_PERAM</name>
<keyword evidence="1" id="KW-1133">Transmembrane helix</keyword>
<feature type="chain" id="PRO_5046104498" evidence="2">
    <location>
        <begin position="22"/>
        <end position="321"/>
    </location>
</feature>
<evidence type="ECO:0000313" key="3">
    <source>
        <dbReference type="EMBL" id="KAJ4450984.1"/>
    </source>
</evidence>
<dbReference type="Proteomes" id="UP001148838">
    <property type="component" value="Unassembled WGS sequence"/>
</dbReference>
<dbReference type="InterPro" id="IPR012464">
    <property type="entry name" value="DUF1676"/>
</dbReference>
<dbReference type="PANTHER" id="PTHR21879">
    <property type="entry name" value="FI03362P-RELATED-RELATED"/>
    <property type="match status" value="1"/>
</dbReference>
<feature type="transmembrane region" description="Helical" evidence="1">
    <location>
        <begin position="167"/>
        <end position="187"/>
    </location>
</feature>
<accession>A0ABQ8TWC7</accession>
<gene>
    <name evidence="3" type="ORF">ANN_02419</name>
</gene>
<proteinExistence type="predicted"/>
<dbReference type="Pfam" id="PF07898">
    <property type="entry name" value="DUF1676"/>
    <property type="match status" value="1"/>
</dbReference>
<protein>
    <submittedName>
        <fullName evidence="3">Uncharacterized protein</fullName>
    </submittedName>
</protein>
<evidence type="ECO:0000256" key="2">
    <source>
        <dbReference type="SAM" id="SignalP"/>
    </source>
</evidence>
<evidence type="ECO:0000256" key="1">
    <source>
        <dbReference type="SAM" id="Phobius"/>
    </source>
</evidence>
<sequence>MSSKSCVLVQVIVLCASTVIANMDSSDFAQRESSWEFSFNSLGLSPLYKLYHKCMRKDATTTMEECLSTQVVVLMDQMVHKDRVPIVEGIEMVSKPKQSGRSFGQEAQPLTEETLEATLPRSLEARQETLDSLIVDRASNFFQSHTLHVDLPTGRGLRRGAMKIKKLLLPFLMGVVLKAASIIPVILSVMGVLAMKALLASKGALILTGLIGLRRILHQGHQAQHKGSHHHQMFQHDLGFSSLSHGLANLMHGLGTSEHQYGHGHADSHGSGSNVAQAVMYGRSFDGAEGNQLRRRSDSVQKAKRLPFSYPGLTKTLVVTA</sequence>
<evidence type="ECO:0000313" key="4">
    <source>
        <dbReference type="Proteomes" id="UP001148838"/>
    </source>
</evidence>
<feature type="signal peptide" evidence="2">
    <location>
        <begin position="1"/>
        <end position="21"/>
    </location>
</feature>
<keyword evidence="4" id="KW-1185">Reference proteome</keyword>
<keyword evidence="1" id="KW-0812">Transmembrane</keyword>
<reference evidence="3 4" key="1">
    <citation type="journal article" date="2022" name="Allergy">
        <title>Genome assembly and annotation of Periplaneta americana reveal a comprehensive cockroach allergen profile.</title>
        <authorList>
            <person name="Wang L."/>
            <person name="Xiong Q."/>
            <person name="Saelim N."/>
            <person name="Wang L."/>
            <person name="Nong W."/>
            <person name="Wan A.T."/>
            <person name="Shi M."/>
            <person name="Liu X."/>
            <person name="Cao Q."/>
            <person name="Hui J.H.L."/>
            <person name="Sookrung N."/>
            <person name="Leung T.F."/>
            <person name="Tungtrongchitr A."/>
            <person name="Tsui S.K.W."/>
        </authorList>
    </citation>
    <scope>NUCLEOTIDE SEQUENCE [LARGE SCALE GENOMIC DNA]</scope>
    <source>
        <strain evidence="3">PWHHKU_190912</strain>
    </source>
</reference>
<keyword evidence="2" id="KW-0732">Signal</keyword>
<dbReference type="EMBL" id="JAJSOF020000001">
    <property type="protein sequence ID" value="KAJ4450984.1"/>
    <property type="molecule type" value="Genomic_DNA"/>
</dbReference>